<evidence type="ECO:0000256" key="1">
    <source>
        <dbReference type="SAM" id="Coils"/>
    </source>
</evidence>
<dbReference type="OrthoDB" id="145754at2759"/>
<evidence type="ECO:0000256" key="2">
    <source>
        <dbReference type="SAM" id="MobiDB-lite"/>
    </source>
</evidence>
<evidence type="ECO:0000313" key="3">
    <source>
        <dbReference type="EMBL" id="POM70775.1"/>
    </source>
</evidence>
<keyword evidence="4" id="KW-1185">Reference proteome</keyword>
<protein>
    <submittedName>
        <fullName evidence="3">Uncharacterized protein</fullName>
    </submittedName>
</protein>
<name>A0A2P4XYY5_9STRA</name>
<evidence type="ECO:0000313" key="4">
    <source>
        <dbReference type="Proteomes" id="UP000237271"/>
    </source>
</evidence>
<feature type="coiled-coil region" evidence="1">
    <location>
        <begin position="61"/>
        <end position="112"/>
    </location>
</feature>
<gene>
    <name evidence="3" type="ORF">PHPALM_12738</name>
</gene>
<feature type="compositionally biased region" description="Polar residues" evidence="2">
    <location>
        <begin position="320"/>
        <end position="331"/>
    </location>
</feature>
<dbReference type="EMBL" id="NCKW01006790">
    <property type="protein sequence ID" value="POM70775.1"/>
    <property type="molecule type" value="Genomic_DNA"/>
</dbReference>
<feature type="coiled-coil region" evidence="1">
    <location>
        <begin position="246"/>
        <end position="273"/>
    </location>
</feature>
<dbReference type="Proteomes" id="UP000237271">
    <property type="component" value="Unassembled WGS sequence"/>
</dbReference>
<reference evidence="3 4" key="1">
    <citation type="journal article" date="2017" name="Genome Biol. Evol.">
        <title>Phytophthora megakarya and P. palmivora, closely related causal agents of cacao black pod rot, underwent increases in genome sizes and gene numbers by different mechanisms.</title>
        <authorList>
            <person name="Ali S.S."/>
            <person name="Shao J."/>
            <person name="Lary D.J."/>
            <person name="Kronmiller B."/>
            <person name="Shen D."/>
            <person name="Strem M.D."/>
            <person name="Amoako-Attah I."/>
            <person name="Akrofi A.Y."/>
            <person name="Begoude B.A."/>
            <person name="Ten Hoopen G.M."/>
            <person name="Coulibaly K."/>
            <person name="Kebe B.I."/>
            <person name="Melnick R.L."/>
            <person name="Guiltinan M.J."/>
            <person name="Tyler B.M."/>
            <person name="Meinhardt L.W."/>
            <person name="Bailey B.A."/>
        </authorList>
    </citation>
    <scope>NUCLEOTIDE SEQUENCE [LARGE SCALE GENOMIC DNA]</scope>
    <source>
        <strain evidence="4">sbr112.9</strain>
    </source>
</reference>
<dbReference type="AlphaFoldDB" id="A0A2P4XYY5"/>
<sequence length="331" mass="37358">MASLPGVESVINRESVLRQLQDDHEDLQHAHAGSLHRHLDHLRSQAMTFAKFCQDRYDTLILELENSNAQLMESRSAVEELEHTILCVEDEIDTLKRQVQNLQAQLAALASRPDLGSAPSPALARLLFSQDQELVAAHQRDQSQDQSLLEVRQHLQDRDQGLSKAQQRRQALDRLEASPEAAALQLQRQIIAQERRIARLHEARDQFRTDCYEDLTERDRAVTKASSVSERLDKARAKLRTRGNHVDSVRVNISRLEQQVVNLQTASSQADHKFISQMRELAAPTAHYKDAYSRFGAVARLLNQDVALPTPASLTRPRSESGSSPARSHKS</sequence>
<accession>A0A2P4XYY5</accession>
<keyword evidence="1" id="KW-0175">Coiled coil</keyword>
<feature type="region of interest" description="Disordered" evidence="2">
    <location>
        <begin position="308"/>
        <end position="331"/>
    </location>
</feature>
<comment type="caution">
    <text evidence="3">The sequence shown here is derived from an EMBL/GenBank/DDBJ whole genome shotgun (WGS) entry which is preliminary data.</text>
</comment>
<organism evidence="3 4">
    <name type="scientific">Phytophthora palmivora</name>
    <dbReference type="NCBI Taxonomy" id="4796"/>
    <lineage>
        <taxon>Eukaryota</taxon>
        <taxon>Sar</taxon>
        <taxon>Stramenopiles</taxon>
        <taxon>Oomycota</taxon>
        <taxon>Peronosporomycetes</taxon>
        <taxon>Peronosporales</taxon>
        <taxon>Peronosporaceae</taxon>
        <taxon>Phytophthora</taxon>
    </lineage>
</organism>
<proteinExistence type="predicted"/>